<gene>
    <name evidence="8" type="ORF">CROS1456_LOCUS8447</name>
    <name evidence="9" type="ORF">HKI87_01g01980</name>
</gene>
<accession>A0A7S3CHN7</accession>
<dbReference type="Pfam" id="PF00642">
    <property type="entry name" value="zf-CCCH"/>
    <property type="match status" value="3"/>
</dbReference>
<dbReference type="InterPro" id="IPR045877">
    <property type="entry name" value="ZFP36-like"/>
</dbReference>
<organism evidence="8">
    <name type="scientific">Chloropicon roscoffensis</name>
    <dbReference type="NCBI Taxonomy" id="1461544"/>
    <lineage>
        <taxon>Eukaryota</taxon>
        <taxon>Viridiplantae</taxon>
        <taxon>Chlorophyta</taxon>
        <taxon>Chloropicophyceae</taxon>
        <taxon>Chloropicales</taxon>
        <taxon>Chloropicaceae</taxon>
        <taxon>Chloropicon</taxon>
    </lineage>
</organism>
<dbReference type="GO" id="GO:0003729">
    <property type="term" value="F:mRNA binding"/>
    <property type="evidence" value="ECO:0007669"/>
    <property type="project" value="InterPro"/>
</dbReference>
<feature type="zinc finger region" description="C3H1-type" evidence="5">
    <location>
        <begin position="67"/>
        <end position="95"/>
    </location>
</feature>
<feature type="region of interest" description="Disordered" evidence="6">
    <location>
        <begin position="152"/>
        <end position="250"/>
    </location>
</feature>
<reference evidence="8" key="1">
    <citation type="submission" date="2021-01" db="EMBL/GenBank/DDBJ databases">
        <authorList>
            <person name="Corre E."/>
            <person name="Pelletier E."/>
            <person name="Niang G."/>
            <person name="Scheremetjew M."/>
            <person name="Finn R."/>
            <person name="Kale V."/>
            <person name="Holt S."/>
            <person name="Cochrane G."/>
            <person name="Meng A."/>
            <person name="Brown T."/>
            <person name="Cohen L."/>
        </authorList>
    </citation>
    <scope>NUCLEOTIDE SEQUENCE</scope>
    <source>
        <strain evidence="8">RCC1871</strain>
    </source>
</reference>
<dbReference type="Proteomes" id="UP001472866">
    <property type="component" value="Chromosome 01"/>
</dbReference>
<feature type="region of interest" description="Disordered" evidence="6">
    <location>
        <begin position="1"/>
        <end position="22"/>
    </location>
</feature>
<feature type="zinc finger region" description="C3H1-type" evidence="5">
    <location>
        <begin position="123"/>
        <end position="150"/>
    </location>
</feature>
<dbReference type="GO" id="GO:0008270">
    <property type="term" value="F:zinc ion binding"/>
    <property type="evidence" value="ECO:0007669"/>
    <property type="project" value="UniProtKB-KW"/>
</dbReference>
<keyword evidence="2" id="KW-0677">Repeat</keyword>
<evidence type="ECO:0000256" key="2">
    <source>
        <dbReference type="ARBA" id="ARBA00022737"/>
    </source>
</evidence>
<dbReference type="PANTHER" id="PTHR12547">
    <property type="entry name" value="CCCH ZINC FINGER/TIS11-RELATED"/>
    <property type="match status" value="1"/>
</dbReference>
<keyword evidence="1 5" id="KW-0479">Metal-binding</keyword>
<dbReference type="InterPro" id="IPR000571">
    <property type="entry name" value="Znf_CCCH"/>
</dbReference>
<evidence type="ECO:0000256" key="5">
    <source>
        <dbReference type="PROSITE-ProRule" id="PRU00723"/>
    </source>
</evidence>
<dbReference type="InterPro" id="IPR036855">
    <property type="entry name" value="Znf_CCCH_sf"/>
</dbReference>
<dbReference type="GO" id="GO:0010468">
    <property type="term" value="P:regulation of gene expression"/>
    <property type="evidence" value="ECO:0007669"/>
    <property type="project" value="UniProtKB-ARBA"/>
</dbReference>
<dbReference type="GO" id="GO:0051252">
    <property type="term" value="P:regulation of RNA metabolic process"/>
    <property type="evidence" value="ECO:0007669"/>
    <property type="project" value="UniProtKB-ARBA"/>
</dbReference>
<feature type="zinc finger region" description="C3H1-type" evidence="5">
    <location>
        <begin position="28"/>
        <end position="56"/>
    </location>
</feature>
<dbReference type="AlphaFoldDB" id="A0A7S3CHN7"/>
<evidence type="ECO:0000313" key="8">
    <source>
        <dbReference type="EMBL" id="CAE0195350.1"/>
    </source>
</evidence>
<dbReference type="PROSITE" id="PS50103">
    <property type="entry name" value="ZF_C3H1"/>
    <property type="match status" value="3"/>
</dbReference>
<evidence type="ECO:0000256" key="4">
    <source>
        <dbReference type="ARBA" id="ARBA00022833"/>
    </source>
</evidence>
<evidence type="ECO:0000313" key="10">
    <source>
        <dbReference type="Proteomes" id="UP001472866"/>
    </source>
</evidence>
<proteinExistence type="predicted"/>
<name>A0A7S3CHN7_9CHLO</name>
<keyword evidence="4 5" id="KW-0862">Zinc</keyword>
<dbReference type="FunFam" id="4.10.1000.10:FF:000003">
    <property type="entry name" value="Zinc finger CCCH domain-containing protein"/>
    <property type="match status" value="1"/>
</dbReference>
<keyword evidence="3 5" id="KW-0863">Zinc-finger</keyword>
<dbReference type="EMBL" id="CP151501">
    <property type="protein sequence ID" value="WZN58674.1"/>
    <property type="molecule type" value="Genomic_DNA"/>
</dbReference>
<evidence type="ECO:0000259" key="7">
    <source>
        <dbReference type="PROSITE" id="PS50103"/>
    </source>
</evidence>
<feature type="domain" description="C3H1-type" evidence="7">
    <location>
        <begin position="67"/>
        <end position="95"/>
    </location>
</feature>
<evidence type="ECO:0000256" key="6">
    <source>
        <dbReference type="SAM" id="MobiDB-lite"/>
    </source>
</evidence>
<dbReference type="SUPFAM" id="SSF90229">
    <property type="entry name" value="CCCH zinc finger"/>
    <property type="match status" value="3"/>
</dbReference>
<feature type="domain" description="C3H1-type" evidence="7">
    <location>
        <begin position="28"/>
        <end position="56"/>
    </location>
</feature>
<evidence type="ECO:0000256" key="1">
    <source>
        <dbReference type="ARBA" id="ARBA00022723"/>
    </source>
</evidence>
<evidence type="ECO:0000313" key="9">
    <source>
        <dbReference type="EMBL" id="WZN58674.1"/>
    </source>
</evidence>
<sequence>MMWQEAPPGPDDPRLQGDGGAARPGQAYFKTRLCTMFMETGACPYGDRCSFAHGEHELQRPPTHGYQRKTRPCNRFNTPEGCPYGDRCNFMHDDPAAPLALTFGGPSSESRQVFPPVREFPPNYKTRLCVRFEAGNCPFADKCHFAHGREELRDPSANREPPRLRPRSEGGRGPEGPGVSGSGATLNPPNAPVTFLFARRPLEPKTPELRAPAPDPDSTLAMAREANRGAARPEWADEGGSDVYGDRVES</sequence>
<feature type="domain" description="C3H1-type" evidence="7">
    <location>
        <begin position="123"/>
        <end position="150"/>
    </location>
</feature>
<dbReference type="PANTHER" id="PTHR12547:SF18">
    <property type="entry name" value="PROTEIN TIS11"/>
    <property type="match status" value="1"/>
</dbReference>
<protein>
    <submittedName>
        <fullName evidence="9">mRNA decay activator protein</fullName>
    </submittedName>
</protein>
<reference evidence="9 10" key="2">
    <citation type="submission" date="2024-03" db="EMBL/GenBank/DDBJ databases">
        <title>Complete genome sequence of the green alga Chloropicon roscoffensis RCC1871.</title>
        <authorList>
            <person name="Lemieux C."/>
            <person name="Pombert J.-F."/>
            <person name="Otis C."/>
            <person name="Turmel M."/>
        </authorList>
    </citation>
    <scope>NUCLEOTIDE SEQUENCE [LARGE SCALE GENOMIC DNA]</scope>
    <source>
        <strain evidence="9 10">RCC1871</strain>
    </source>
</reference>
<dbReference type="EMBL" id="HBHZ01010948">
    <property type="protein sequence ID" value="CAE0195350.1"/>
    <property type="molecule type" value="Transcribed_RNA"/>
</dbReference>
<dbReference type="Gene3D" id="4.10.1000.10">
    <property type="entry name" value="Zinc finger, CCCH-type"/>
    <property type="match status" value="3"/>
</dbReference>
<evidence type="ECO:0000256" key="3">
    <source>
        <dbReference type="ARBA" id="ARBA00022771"/>
    </source>
</evidence>
<dbReference type="FunFam" id="4.10.1000.10:FF:000001">
    <property type="entry name" value="zinc finger CCCH domain-containing protein 15-like"/>
    <property type="match status" value="1"/>
</dbReference>
<dbReference type="SMART" id="SM00356">
    <property type="entry name" value="ZnF_C3H1"/>
    <property type="match status" value="3"/>
</dbReference>
<keyword evidence="10" id="KW-1185">Reference proteome</keyword>
<feature type="compositionally biased region" description="Basic and acidic residues" evidence="6">
    <location>
        <begin position="152"/>
        <end position="172"/>
    </location>
</feature>